<organism evidence="2 3">
    <name type="scientific">Podila minutissima</name>
    <dbReference type="NCBI Taxonomy" id="64525"/>
    <lineage>
        <taxon>Eukaryota</taxon>
        <taxon>Fungi</taxon>
        <taxon>Fungi incertae sedis</taxon>
        <taxon>Mucoromycota</taxon>
        <taxon>Mortierellomycotina</taxon>
        <taxon>Mortierellomycetes</taxon>
        <taxon>Mortierellales</taxon>
        <taxon>Mortierellaceae</taxon>
        <taxon>Podila</taxon>
    </lineage>
</organism>
<comment type="caution">
    <text evidence="2">The sequence shown here is derived from an EMBL/GenBank/DDBJ whole genome shotgun (WGS) entry which is preliminary data.</text>
</comment>
<proteinExistence type="predicted"/>
<evidence type="ECO:0000313" key="2">
    <source>
        <dbReference type="EMBL" id="KAF9326678.1"/>
    </source>
</evidence>
<keyword evidence="3" id="KW-1185">Reference proteome</keyword>
<gene>
    <name evidence="2" type="ORF">BG006_009912</name>
</gene>
<dbReference type="AlphaFoldDB" id="A0A9P5SDV1"/>
<name>A0A9P5SDV1_9FUNG</name>
<protein>
    <submittedName>
        <fullName evidence="2">Uncharacterized protein</fullName>
    </submittedName>
</protein>
<feature type="region of interest" description="Disordered" evidence="1">
    <location>
        <begin position="116"/>
        <end position="138"/>
    </location>
</feature>
<reference evidence="2" key="1">
    <citation type="journal article" date="2020" name="Fungal Divers.">
        <title>Resolving the Mortierellaceae phylogeny through synthesis of multi-gene phylogenetics and phylogenomics.</title>
        <authorList>
            <person name="Vandepol N."/>
            <person name="Liber J."/>
            <person name="Desiro A."/>
            <person name="Na H."/>
            <person name="Kennedy M."/>
            <person name="Barry K."/>
            <person name="Grigoriev I.V."/>
            <person name="Miller A.N."/>
            <person name="O'Donnell K."/>
            <person name="Stajich J.E."/>
            <person name="Bonito G."/>
        </authorList>
    </citation>
    <scope>NUCLEOTIDE SEQUENCE</scope>
    <source>
        <strain evidence="2">NVP1</strain>
    </source>
</reference>
<dbReference type="EMBL" id="JAAAUY010000748">
    <property type="protein sequence ID" value="KAF9326678.1"/>
    <property type="molecule type" value="Genomic_DNA"/>
</dbReference>
<sequence>MTAAEGGGGVVVVSTSNPAGASALVHAAGLAIQQRLIQSKKATTAFLYRTFSPMYRLSNLYIASWSNGSQLRGLDKIKTSFVRGDAFTLMRNTTAQMRDVWNQILAARASQKKVLQRQKERKAVKRDTAAAEKSRKDN</sequence>
<feature type="compositionally biased region" description="Basic and acidic residues" evidence="1">
    <location>
        <begin position="125"/>
        <end position="138"/>
    </location>
</feature>
<evidence type="ECO:0000256" key="1">
    <source>
        <dbReference type="SAM" id="MobiDB-lite"/>
    </source>
</evidence>
<dbReference type="Proteomes" id="UP000696485">
    <property type="component" value="Unassembled WGS sequence"/>
</dbReference>
<accession>A0A9P5SDV1</accession>
<evidence type="ECO:0000313" key="3">
    <source>
        <dbReference type="Proteomes" id="UP000696485"/>
    </source>
</evidence>